<comment type="caution">
    <text evidence="3">The sequence shown here is derived from an EMBL/GenBank/DDBJ whole genome shotgun (WGS) entry which is preliminary data.</text>
</comment>
<dbReference type="Gene3D" id="3.60.120.10">
    <property type="entry name" value="Anthranilate synthase"/>
    <property type="match status" value="1"/>
</dbReference>
<keyword evidence="4" id="KW-1185">Reference proteome</keyword>
<gene>
    <name evidence="3" type="ORF">ACFSQ6_01885</name>
</gene>
<dbReference type="PANTHER" id="PTHR11236:SF18">
    <property type="entry name" value="AMINODEOXYCHORISMATE SYNTHASE"/>
    <property type="match status" value="1"/>
</dbReference>
<dbReference type="Pfam" id="PF00425">
    <property type="entry name" value="Chorismate_bind"/>
    <property type="match status" value="1"/>
</dbReference>
<dbReference type="InterPro" id="IPR015890">
    <property type="entry name" value="Chorismate_C"/>
</dbReference>
<dbReference type="RefSeq" id="WP_066753600.1">
    <property type="nucleotide sequence ID" value="NZ_JBHUMB010000005.1"/>
</dbReference>
<accession>A0ABW5U8J2</accession>
<organism evidence="3 4">
    <name type="scientific">Sphingobacterium populi</name>
    <dbReference type="NCBI Taxonomy" id="1812824"/>
    <lineage>
        <taxon>Bacteria</taxon>
        <taxon>Pseudomonadati</taxon>
        <taxon>Bacteroidota</taxon>
        <taxon>Sphingobacteriia</taxon>
        <taxon>Sphingobacteriales</taxon>
        <taxon>Sphingobacteriaceae</taxon>
        <taxon>Sphingobacterium</taxon>
    </lineage>
</organism>
<dbReference type="Proteomes" id="UP001597418">
    <property type="component" value="Unassembled WGS sequence"/>
</dbReference>
<proteinExistence type="predicted"/>
<dbReference type="EMBL" id="JBHUMB010000005">
    <property type="protein sequence ID" value="MFD2742139.1"/>
    <property type="molecule type" value="Genomic_DNA"/>
</dbReference>
<dbReference type="InterPro" id="IPR006805">
    <property type="entry name" value="Anth_synth_I_N"/>
</dbReference>
<dbReference type="Pfam" id="PF04715">
    <property type="entry name" value="Anth_synt_I_N"/>
    <property type="match status" value="1"/>
</dbReference>
<dbReference type="PANTHER" id="PTHR11236">
    <property type="entry name" value="AMINOBENZOATE/ANTHRANILATE SYNTHASE"/>
    <property type="match status" value="1"/>
</dbReference>
<evidence type="ECO:0000313" key="3">
    <source>
        <dbReference type="EMBL" id="MFD2742139.1"/>
    </source>
</evidence>
<dbReference type="PRINTS" id="PR00095">
    <property type="entry name" value="ANTSNTHASEI"/>
</dbReference>
<protein>
    <submittedName>
        <fullName evidence="3">Anthranilate synthase component I family protein</fullName>
    </submittedName>
</protein>
<evidence type="ECO:0000313" key="4">
    <source>
        <dbReference type="Proteomes" id="UP001597418"/>
    </source>
</evidence>
<feature type="domain" description="Chorismate-utilising enzyme C-terminal" evidence="1">
    <location>
        <begin position="160"/>
        <end position="416"/>
    </location>
</feature>
<dbReference type="InterPro" id="IPR019999">
    <property type="entry name" value="Anth_synth_I-like"/>
</dbReference>
<name>A0ABW5U8J2_9SPHI</name>
<dbReference type="SUPFAM" id="SSF56322">
    <property type="entry name" value="ADC synthase"/>
    <property type="match status" value="1"/>
</dbReference>
<evidence type="ECO:0000259" key="1">
    <source>
        <dbReference type="Pfam" id="PF00425"/>
    </source>
</evidence>
<feature type="domain" description="Anthranilate synthase component I N-terminal" evidence="2">
    <location>
        <begin position="77"/>
        <end position="118"/>
    </location>
</feature>
<reference evidence="4" key="1">
    <citation type="journal article" date="2019" name="Int. J. Syst. Evol. Microbiol.">
        <title>The Global Catalogue of Microorganisms (GCM) 10K type strain sequencing project: providing services to taxonomists for standard genome sequencing and annotation.</title>
        <authorList>
            <consortium name="The Broad Institute Genomics Platform"/>
            <consortium name="The Broad Institute Genome Sequencing Center for Infectious Disease"/>
            <person name="Wu L."/>
            <person name="Ma J."/>
        </authorList>
    </citation>
    <scope>NUCLEOTIDE SEQUENCE [LARGE SCALE GENOMIC DNA]</scope>
    <source>
        <strain evidence="4">KCTC 42247</strain>
    </source>
</reference>
<evidence type="ECO:0000259" key="2">
    <source>
        <dbReference type="Pfam" id="PF04715"/>
    </source>
</evidence>
<sequence length="430" mass="48596">MPTATFTIEGADFLPKAVLWAESFESACLLHSNAFADPYTAIESILAVGVRDEIVADHTGTFQKIENFKTKHPNDWMFGFFGYDLKNQIEELRTDLPDGLAFPDAYFFIPQILIHFQEKHVLIHAPDGIDIQSIYESICHTSINLKKPILNRPFQKRMSKATYLESFHQLKKHIQRGDIYEVNLCQEFYQTDCFIDPPSVYWHLNTVSPTPFSTFFKFGDQYILSASPERFIAKRGNTLLSQPIKGTAKRGKTTHEDLEIIERLRSDPKEMAENVMIVDLVRNDLTRSAKAGSVTAQRIPQVHTFSQVHQLVSTITCEIDPKVTDLEAIKRVFPAGSMTGAPKVSAMALCDRYEKSKRGVYAGAVGYFSPDGNFDFNVVIRTLLYNRSKRYLSFHTGGAITIDADAENEYAECLLKANAILTALQTKLEN</sequence>
<dbReference type="InterPro" id="IPR005801">
    <property type="entry name" value="ADC_synthase"/>
</dbReference>